<feature type="DNA-binding region" description="H-T-H motif" evidence="4">
    <location>
        <begin position="34"/>
        <end position="53"/>
    </location>
</feature>
<comment type="caution">
    <text evidence="6">The sequence shown here is derived from an EMBL/GenBank/DDBJ whole genome shotgun (WGS) entry which is preliminary data.</text>
</comment>
<dbReference type="PANTHER" id="PTHR47506">
    <property type="entry name" value="TRANSCRIPTIONAL REGULATORY PROTEIN"/>
    <property type="match status" value="1"/>
</dbReference>
<dbReference type="SUPFAM" id="SSF46689">
    <property type="entry name" value="Homeodomain-like"/>
    <property type="match status" value="1"/>
</dbReference>
<evidence type="ECO:0000256" key="1">
    <source>
        <dbReference type="ARBA" id="ARBA00023015"/>
    </source>
</evidence>
<name>A0A6N9Q2S9_9BACL</name>
<evidence type="ECO:0000259" key="5">
    <source>
        <dbReference type="PROSITE" id="PS50977"/>
    </source>
</evidence>
<gene>
    <name evidence="6" type="ORF">ERL59_09020</name>
</gene>
<dbReference type="EMBL" id="SIJB01000021">
    <property type="protein sequence ID" value="NBI29099.1"/>
    <property type="molecule type" value="Genomic_DNA"/>
</dbReference>
<organism evidence="6 7">
    <name type="scientific">Chengkuizengella marina</name>
    <dbReference type="NCBI Taxonomy" id="2507566"/>
    <lineage>
        <taxon>Bacteria</taxon>
        <taxon>Bacillati</taxon>
        <taxon>Bacillota</taxon>
        <taxon>Bacilli</taxon>
        <taxon>Bacillales</taxon>
        <taxon>Paenibacillaceae</taxon>
        <taxon>Chengkuizengella</taxon>
    </lineage>
</organism>
<dbReference type="RefSeq" id="WP_160645899.1">
    <property type="nucleotide sequence ID" value="NZ_SIJB01000021.1"/>
</dbReference>
<dbReference type="Gene3D" id="1.10.357.10">
    <property type="entry name" value="Tetracycline Repressor, domain 2"/>
    <property type="match status" value="1"/>
</dbReference>
<protein>
    <submittedName>
        <fullName evidence="6">TetR/AcrR family transcriptional regulator</fullName>
    </submittedName>
</protein>
<dbReference type="PROSITE" id="PS01081">
    <property type="entry name" value="HTH_TETR_1"/>
    <property type="match status" value="1"/>
</dbReference>
<dbReference type="InterPro" id="IPR036271">
    <property type="entry name" value="Tet_transcr_reg_TetR-rel_C_sf"/>
</dbReference>
<dbReference type="PRINTS" id="PR00455">
    <property type="entry name" value="HTHTETR"/>
</dbReference>
<dbReference type="InterPro" id="IPR041612">
    <property type="entry name" value="YfiR_C"/>
</dbReference>
<dbReference type="PANTHER" id="PTHR47506:SF6">
    <property type="entry name" value="HTH-TYPE TRANSCRIPTIONAL REPRESSOR NEMR"/>
    <property type="match status" value="1"/>
</dbReference>
<dbReference type="InterPro" id="IPR009057">
    <property type="entry name" value="Homeodomain-like_sf"/>
</dbReference>
<dbReference type="PROSITE" id="PS50977">
    <property type="entry name" value="HTH_TETR_2"/>
    <property type="match status" value="1"/>
</dbReference>
<sequence length="205" mass="23933">MSPKVSKEHKEQRRANILNAAKDVFIEHGYEHTTMKHIMDAANVSRGGLYQYFLNKEDVFETILEEDLQLNLNELEEVLREKVHSHWDLLLETIYGEERQPNDDMNSLAPSKLEFFITGRNDKRRREFGKARYYNGLKLYSAIIEQGQQKGEFCTKFDSDIIARSIIAFIDGLAFDHSILPKEDLKMKQQSALFRDYLKTILGVE</sequence>
<dbReference type="Gene3D" id="1.10.10.60">
    <property type="entry name" value="Homeodomain-like"/>
    <property type="match status" value="1"/>
</dbReference>
<evidence type="ECO:0000313" key="7">
    <source>
        <dbReference type="Proteomes" id="UP000448943"/>
    </source>
</evidence>
<keyword evidence="7" id="KW-1185">Reference proteome</keyword>
<dbReference type="Proteomes" id="UP000448943">
    <property type="component" value="Unassembled WGS sequence"/>
</dbReference>
<dbReference type="OrthoDB" id="9814703at2"/>
<evidence type="ECO:0000313" key="6">
    <source>
        <dbReference type="EMBL" id="NBI29099.1"/>
    </source>
</evidence>
<keyword evidence="2 4" id="KW-0238">DNA-binding</keyword>
<keyword evidence="1" id="KW-0805">Transcription regulation</keyword>
<proteinExistence type="predicted"/>
<dbReference type="Pfam" id="PF00440">
    <property type="entry name" value="TetR_N"/>
    <property type="match status" value="1"/>
</dbReference>
<dbReference type="GO" id="GO:0003677">
    <property type="term" value="F:DNA binding"/>
    <property type="evidence" value="ECO:0007669"/>
    <property type="project" value="UniProtKB-UniRule"/>
</dbReference>
<evidence type="ECO:0000256" key="3">
    <source>
        <dbReference type="ARBA" id="ARBA00023163"/>
    </source>
</evidence>
<dbReference type="SUPFAM" id="SSF48498">
    <property type="entry name" value="Tetracyclin repressor-like, C-terminal domain"/>
    <property type="match status" value="1"/>
</dbReference>
<dbReference type="InterPro" id="IPR023772">
    <property type="entry name" value="DNA-bd_HTH_TetR-type_CS"/>
</dbReference>
<accession>A0A6N9Q2S9</accession>
<dbReference type="InterPro" id="IPR001647">
    <property type="entry name" value="HTH_TetR"/>
</dbReference>
<feature type="domain" description="HTH tetR-type" evidence="5">
    <location>
        <begin position="11"/>
        <end position="71"/>
    </location>
</feature>
<evidence type="ECO:0000256" key="2">
    <source>
        <dbReference type="ARBA" id="ARBA00023125"/>
    </source>
</evidence>
<dbReference type="AlphaFoldDB" id="A0A6N9Q2S9"/>
<reference evidence="6 7" key="1">
    <citation type="submission" date="2019-01" db="EMBL/GenBank/DDBJ databases">
        <title>Chengkuizengella sp. nov., isolated from deep-sea sediment of East Pacific Ocean.</title>
        <authorList>
            <person name="Yang J."/>
            <person name="Lai Q."/>
            <person name="Shao Z."/>
        </authorList>
    </citation>
    <scope>NUCLEOTIDE SEQUENCE [LARGE SCALE GENOMIC DNA]</scope>
    <source>
        <strain evidence="6 7">YPA3-1-1</strain>
    </source>
</reference>
<evidence type="ECO:0000256" key="4">
    <source>
        <dbReference type="PROSITE-ProRule" id="PRU00335"/>
    </source>
</evidence>
<dbReference type="Pfam" id="PF17922">
    <property type="entry name" value="TetR_C_17"/>
    <property type="match status" value="1"/>
</dbReference>
<keyword evidence="3" id="KW-0804">Transcription</keyword>